<dbReference type="Pfam" id="PF01035">
    <property type="entry name" value="DNA_binding_1"/>
    <property type="match status" value="1"/>
</dbReference>
<dbReference type="Proteomes" id="UP000050956">
    <property type="component" value="Unassembled WGS sequence"/>
</dbReference>
<comment type="caution">
    <text evidence="3">The sequence shown here is derived from an EMBL/GenBank/DDBJ whole genome shotgun (WGS) entry which is preliminary data.</text>
</comment>
<reference evidence="3 4" key="1">
    <citation type="submission" date="2015-05" db="EMBL/GenBank/DDBJ databases">
        <title>Genome sequencing and analysis of members of genus Stenotrophomonas.</title>
        <authorList>
            <person name="Patil P.P."/>
            <person name="Midha S."/>
            <person name="Patil P.B."/>
        </authorList>
    </citation>
    <scope>NUCLEOTIDE SEQUENCE [LARGE SCALE GENOMIC DNA]</scope>
    <source>
        <strain evidence="3 4">DSM 24757</strain>
    </source>
</reference>
<feature type="domain" description="Methylated-DNA-[protein]-cysteine S-methyltransferase DNA binding" evidence="2">
    <location>
        <begin position="6"/>
        <end position="82"/>
    </location>
</feature>
<accession>A0A0R0D3U8</accession>
<dbReference type="InterPro" id="IPR014048">
    <property type="entry name" value="MethylDNA_cys_MeTrfase_DNA-bd"/>
</dbReference>
<dbReference type="EMBL" id="LDJM01000021">
    <property type="protein sequence ID" value="KRG76767.1"/>
    <property type="molecule type" value="Genomic_DNA"/>
</dbReference>
<protein>
    <recommendedName>
        <fullName evidence="2">Methylated-DNA-[protein]-cysteine S-methyltransferase DNA binding domain-containing protein</fullName>
    </recommendedName>
</protein>
<organism evidence="3 4">
    <name type="scientific">Stenotrophomonas ginsengisoli</name>
    <dbReference type="NCBI Taxonomy" id="336566"/>
    <lineage>
        <taxon>Bacteria</taxon>
        <taxon>Pseudomonadati</taxon>
        <taxon>Pseudomonadota</taxon>
        <taxon>Gammaproteobacteria</taxon>
        <taxon>Lysobacterales</taxon>
        <taxon>Lysobacteraceae</taxon>
        <taxon>Stenotrophomonas</taxon>
    </lineage>
</organism>
<keyword evidence="1" id="KW-0227">DNA damage</keyword>
<dbReference type="SUPFAM" id="SSF46767">
    <property type="entry name" value="Methylated DNA-protein cysteine methyltransferase, C-terminal domain"/>
    <property type="match status" value="1"/>
</dbReference>
<dbReference type="PANTHER" id="PTHR42942:SF1">
    <property type="entry name" value="ALKYLTRANSFERASE-LIKE PROTEIN 1"/>
    <property type="match status" value="1"/>
</dbReference>
<dbReference type="OrthoDB" id="9132167at2"/>
<evidence type="ECO:0000313" key="3">
    <source>
        <dbReference type="EMBL" id="KRG76767.1"/>
    </source>
</evidence>
<proteinExistence type="predicted"/>
<dbReference type="InterPro" id="IPR036217">
    <property type="entry name" value="MethylDNA_cys_MeTrfase_DNAb"/>
</dbReference>
<dbReference type="InterPro" id="IPR052520">
    <property type="entry name" value="ATL_DNA_repair"/>
</dbReference>
<dbReference type="GO" id="GO:0006281">
    <property type="term" value="P:DNA repair"/>
    <property type="evidence" value="ECO:0007669"/>
    <property type="project" value="InterPro"/>
</dbReference>
<sequence length="112" mass="11520">MDAAGRIVAVIAAIPAGQVRSYAQVAALAGLPGHARQVARLLAGSGGSLPWHRVLRADGRIAFAAGSEQALAQTRALQAEGVLVVGNRVGAAWRPARALDAWLWQGDHSGPV</sequence>
<dbReference type="Gene3D" id="1.10.10.10">
    <property type="entry name" value="Winged helix-like DNA-binding domain superfamily/Winged helix DNA-binding domain"/>
    <property type="match status" value="1"/>
</dbReference>
<dbReference type="AlphaFoldDB" id="A0A0R0D3U8"/>
<evidence type="ECO:0000313" key="4">
    <source>
        <dbReference type="Proteomes" id="UP000050956"/>
    </source>
</evidence>
<evidence type="ECO:0000256" key="1">
    <source>
        <dbReference type="ARBA" id="ARBA00022763"/>
    </source>
</evidence>
<dbReference type="InterPro" id="IPR036388">
    <property type="entry name" value="WH-like_DNA-bd_sf"/>
</dbReference>
<evidence type="ECO:0000259" key="2">
    <source>
        <dbReference type="Pfam" id="PF01035"/>
    </source>
</evidence>
<keyword evidence="4" id="KW-1185">Reference proteome</keyword>
<dbReference type="STRING" id="336566.ABB30_08565"/>
<dbReference type="GO" id="GO:0003824">
    <property type="term" value="F:catalytic activity"/>
    <property type="evidence" value="ECO:0007669"/>
    <property type="project" value="InterPro"/>
</dbReference>
<dbReference type="PATRIC" id="fig|336566.3.peg.1124"/>
<dbReference type="CDD" id="cd06445">
    <property type="entry name" value="ATase"/>
    <property type="match status" value="1"/>
</dbReference>
<gene>
    <name evidence="3" type="ORF">ABB30_08565</name>
</gene>
<name>A0A0R0D3U8_9GAMM</name>
<dbReference type="PANTHER" id="PTHR42942">
    <property type="entry name" value="6-O-METHYLGUANINE DNA METHYLTRANSFERASE"/>
    <property type="match status" value="1"/>
</dbReference>